<dbReference type="InterPro" id="IPR013783">
    <property type="entry name" value="Ig-like_fold"/>
</dbReference>
<evidence type="ECO:0000259" key="3">
    <source>
        <dbReference type="Pfam" id="PF19081"/>
    </source>
</evidence>
<sequence length="666" mass="68026">MKKTLLTAFVAAFAIKAVAQQTYTQIALTGYNADIIANGPGSAMNSTNNDADNVNVFAAQNFVNPSNQTPAANTALPNTGLITSAVSSTPGLTFQLAPYTGNNVLRVAGNSSGTVTLVTPLSTTDLYILLTPVIYQVSIPTTFTVNFTDGTSQVFPVTLTNNWYAGAGAAWSGTTRVNRSTSVLDVQTQGPRMFQQKLTMSAANATKSIQSILVANGSAASTNNMLHIMAVTALTPASTLATDAGITAISAPNSGCALTNAETITVTVKNHGTTAQSNIPVSYKIGATGTPVNEIIAGPIAANTSVNYSFITKANLSALGTYSIEARTNLTGDLAPTNDVLTRSVVLSAAPAVPTISTTGPASFCTGGTVTLTAASTTTGTTYQWFKNGTEISGATNATYSANATGSYTVVASLNGCTSAASAAVTVTSNTPPPAPGINLTGTAAICSGDSAILTANSAVTGATFTWFNNGNLIQGATSANLIIKAAGSYTAVATANGCASPASVARVITIKQRPVAPIISKNGNLLTSSIATGNQWYKNGTAIPGAVAPTLNVSSNGAYTAKVTANGCASLASNTITIANTGINDEQNNLQVAVYPNPSNGLFTLNLQKGHTYTFVITDLTGKVIEQKTVKTKTAQLDLSKAAKGIYLLNITSEYKTATRKLFVE</sequence>
<dbReference type="Gene3D" id="2.60.40.10">
    <property type="entry name" value="Immunoglobulins"/>
    <property type="match status" value="3"/>
</dbReference>
<keyword evidence="1" id="KW-0732">Signal</keyword>
<dbReference type="Pfam" id="PF19081">
    <property type="entry name" value="Ig_7"/>
    <property type="match status" value="2"/>
</dbReference>
<dbReference type="EMBL" id="JBHSKT010000001">
    <property type="protein sequence ID" value="MFC5269459.1"/>
    <property type="molecule type" value="Genomic_DNA"/>
</dbReference>
<organism evidence="4 5">
    <name type="scientific">Adhaeribacter terreus</name>
    <dbReference type="NCBI Taxonomy" id="529703"/>
    <lineage>
        <taxon>Bacteria</taxon>
        <taxon>Pseudomonadati</taxon>
        <taxon>Bacteroidota</taxon>
        <taxon>Cytophagia</taxon>
        <taxon>Cytophagales</taxon>
        <taxon>Hymenobacteraceae</taxon>
        <taxon>Adhaeribacter</taxon>
    </lineage>
</organism>
<reference evidence="5" key="1">
    <citation type="journal article" date="2019" name="Int. J. Syst. Evol. Microbiol.">
        <title>The Global Catalogue of Microorganisms (GCM) 10K type strain sequencing project: providing services to taxonomists for standard genome sequencing and annotation.</title>
        <authorList>
            <consortium name="The Broad Institute Genomics Platform"/>
            <consortium name="The Broad Institute Genome Sequencing Center for Infectious Disease"/>
            <person name="Wu L."/>
            <person name="Ma J."/>
        </authorList>
    </citation>
    <scope>NUCLEOTIDE SEQUENCE [LARGE SCALE GENOMIC DNA]</scope>
    <source>
        <strain evidence="5">KACC 12602</strain>
    </source>
</reference>
<dbReference type="Pfam" id="PF18962">
    <property type="entry name" value="Por_Secre_tail"/>
    <property type="match status" value="1"/>
</dbReference>
<comment type="caution">
    <text evidence="4">The sequence shown here is derived from an EMBL/GenBank/DDBJ whole genome shotgun (WGS) entry which is preliminary data.</text>
</comment>
<evidence type="ECO:0000256" key="1">
    <source>
        <dbReference type="SAM" id="SignalP"/>
    </source>
</evidence>
<dbReference type="InterPro" id="IPR026444">
    <property type="entry name" value="Secre_tail"/>
</dbReference>
<feature type="domain" description="Ig-like" evidence="3">
    <location>
        <begin position="433"/>
        <end position="511"/>
    </location>
</feature>
<feature type="chain" id="PRO_5045142043" evidence="1">
    <location>
        <begin position="20"/>
        <end position="666"/>
    </location>
</feature>
<feature type="domain" description="Secretion system C-terminal sorting" evidence="2">
    <location>
        <begin position="595"/>
        <end position="665"/>
    </location>
</feature>
<dbReference type="InterPro" id="IPR036179">
    <property type="entry name" value="Ig-like_dom_sf"/>
</dbReference>
<feature type="signal peptide" evidence="1">
    <location>
        <begin position="1"/>
        <end position="19"/>
    </location>
</feature>
<protein>
    <submittedName>
        <fullName evidence="4">T9SS type A sorting domain-containing protein</fullName>
    </submittedName>
</protein>
<dbReference type="SUPFAM" id="SSF48726">
    <property type="entry name" value="Immunoglobulin"/>
    <property type="match status" value="1"/>
</dbReference>
<evidence type="ECO:0000259" key="2">
    <source>
        <dbReference type="Pfam" id="PF18962"/>
    </source>
</evidence>
<accession>A0ABW0E9C2</accession>
<evidence type="ECO:0000313" key="5">
    <source>
        <dbReference type="Proteomes" id="UP001596161"/>
    </source>
</evidence>
<dbReference type="NCBIfam" id="TIGR04183">
    <property type="entry name" value="Por_Secre_tail"/>
    <property type="match status" value="1"/>
</dbReference>
<dbReference type="InterPro" id="IPR044023">
    <property type="entry name" value="Ig_7"/>
</dbReference>
<evidence type="ECO:0000313" key="4">
    <source>
        <dbReference type="EMBL" id="MFC5269459.1"/>
    </source>
</evidence>
<keyword evidence="5" id="KW-1185">Reference proteome</keyword>
<proteinExistence type="predicted"/>
<feature type="domain" description="Ig-like" evidence="3">
    <location>
        <begin position="351"/>
        <end position="428"/>
    </location>
</feature>
<gene>
    <name evidence="4" type="ORF">ACFPIB_02480</name>
</gene>
<dbReference type="RefSeq" id="WP_378015836.1">
    <property type="nucleotide sequence ID" value="NZ_JBHSKT010000001.1"/>
</dbReference>
<dbReference type="Proteomes" id="UP001596161">
    <property type="component" value="Unassembled WGS sequence"/>
</dbReference>
<name>A0ABW0E9C2_9BACT</name>